<accession>A0A1X6NNE9</accession>
<name>A0A1X6NNE9_PORUM</name>
<reference evidence="2 3" key="1">
    <citation type="submission" date="2017-03" db="EMBL/GenBank/DDBJ databases">
        <title>WGS assembly of Porphyra umbilicalis.</title>
        <authorList>
            <person name="Brawley S.H."/>
            <person name="Blouin N.A."/>
            <person name="Ficko-Blean E."/>
            <person name="Wheeler G.L."/>
            <person name="Lohr M."/>
            <person name="Goodson H.V."/>
            <person name="Jenkins J.W."/>
            <person name="Blaby-Haas C.E."/>
            <person name="Helliwell K.E."/>
            <person name="Chan C."/>
            <person name="Marriage T."/>
            <person name="Bhattacharya D."/>
            <person name="Klein A.S."/>
            <person name="Badis Y."/>
            <person name="Brodie J."/>
            <person name="Cao Y."/>
            <person name="Collen J."/>
            <person name="Dittami S.M."/>
            <person name="Gachon C.M."/>
            <person name="Green B.R."/>
            <person name="Karpowicz S."/>
            <person name="Kim J.W."/>
            <person name="Kudahl U."/>
            <person name="Lin S."/>
            <person name="Michel G."/>
            <person name="Mittag M."/>
            <person name="Olson B.J."/>
            <person name="Pangilinan J."/>
            <person name="Peng Y."/>
            <person name="Qiu H."/>
            <person name="Shu S."/>
            <person name="Singer J.T."/>
            <person name="Smith A.G."/>
            <person name="Sprecher B.N."/>
            <person name="Wagner V."/>
            <person name="Wang W."/>
            <person name="Wang Z.-Y."/>
            <person name="Yan J."/>
            <person name="Yarish C."/>
            <person name="Zoeuner-Riek S."/>
            <person name="Zhuang Y."/>
            <person name="Zou Y."/>
            <person name="Lindquist E.A."/>
            <person name="Grimwood J."/>
            <person name="Barry K."/>
            <person name="Rokhsar D.S."/>
            <person name="Schmutz J."/>
            <person name="Stiller J.W."/>
            <person name="Grossman A.R."/>
            <person name="Prochnik S.E."/>
        </authorList>
    </citation>
    <scope>NUCLEOTIDE SEQUENCE [LARGE SCALE GENOMIC DNA]</scope>
    <source>
        <strain evidence="2">4086291</strain>
    </source>
</reference>
<sequence>MRATQRWRHRRPGGARRPQTPGRGRTRRGVKAYERATLPTRVYAKR</sequence>
<dbReference type="EMBL" id="KV919332">
    <property type="protein sequence ID" value="OSX70016.1"/>
    <property type="molecule type" value="Genomic_DNA"/>
</dbReference>
<feature type="compositionally biased region" description="Basic residues" evidence="1">
    <location>
        <begin position="1"/>
        <end position="14"/>
    </location>
</feature>
<keyword evidence="3" id="KW-1185">Reference proteome</keyword>
<dbReference type="Proteomes" id="UP000218209">
    <property type="component" value="Unassembled WGS sequence"/>
</dbReference>
<organism evidence="2 3">
    <name type="scientific">Porphyra umbilicalis</name>
    <name type="common">Purple laver</name>
    <name type="synonym">Red alga</name>
    <dbReference type="NCBI Taxonomy" id="2786"/>
    <lineage>
        <taxon>Eukaryota</taxon>
        <taxon>Rhodophyta</taxon>
        <taxon>Bangiophyceae</taxon>
        <taxon>Bangiales</taxon>
        <taxon>Bangiaceae</taxon>
        <taxon>Porphyra</taxon>
    </lineage>
</organism>
<evidence type="ECO:0000313" key="3">
    <source>
        <dbReference type="Proteomes" id="UP000218209"/>
    </source>
</evidence>
<evidence type="ECO:0000256" key="1">
    <source>
        <dbReference type="SAM" id="MobiDB-lite"/>
    </source>
</evidence>
<protein>
    <submittedName>
        <fullName evidence="2">Uncharacterized protein</fullName>
    </submittedName>
</protein>
<proteinExistence type="predicted"/>
<evidence type="ECO:0000313" key="2">
    <source>
        <dbReference type="EMBL" id="OSX70016.1"/>
    </source>
</evidence>
<gene>
    <name evidence="2" type="ORF">BU14_0951s0004</name>
</gene>
<dbReference type="AlphaFoldDB" id="A0A1X6NNE9"/>
<feature type="region of interest" description="Disordered" evidence="1">
    <location>
        <begin position="1"/>
        <end position="29"/>
    </location>
</feature>